<evidence type="ECO:0000256" key="8">
    <source>
        <dbReference type="SAM" id="Phobius"/>
    </source>
</evidence>
<feature type="transmembrane region" description="Helical" evidence="8">
    <location>
        <begin position="12"/>
        <end position="29"/>
    </location>
</feature>
<keyword evidence="6 8" id="KW-1133">Transmembrane helix</keyword>
<evidence type="ECO:0000256" key="7">
    <source>
        <dbReference type="ARBA" id="ARBA00023136"/>
    </source>
</evidence>
<feature type="transmembrane region" description="Helical" evidence="8">
    <location>
        <begin position="126"/>
        <end position="144"/>
    </location>
</feature>
<keyword evidence="2" id="KW-1003">Cell membrane</keyword>
<evidence type="ECO:0000256" key="6">
    <source>
        <dbReference type="ARBA" id="ARBA00022989"/>
    </source>
</evidence>
<evidence type="ECO:0000256" key="4">
    <source>
        <dbReference type="ARBA" id="ARBA00022679"/>
    </source>
</evidence>
<dbReference type="GO" id="GO:0005886">
    <property type="term" value="C:plasma membrane"/>
    <property type="evidence" value="ECO:0007669"/>
    <property type="project" value="UniProtKB-SubCell"/>
</dbReference>
<comment type="subcellular location">
    <subcellularLocation>
        <location evidence="1">Cell membrane</location>
        <topology evidence="1">Multi-pass membrane protein</topology>
    </subcellularLocation>
</comment>
<keyword evidence="4" id="KW-0808">Transferase</keyword>
<dbReference type="GO" id="GO:0016763">
    <property type="term" value="F:pentosyltransferase activity"/>
    <property type="evidence" value="ECO:0007669"/>
    <property type="project" value="TreeGrafter"/>
</dbReference>
<evidence type="ECO:0008006" key="11">
    <source>
        <dbReference type="Google" id="ProtNLM"/>
    </source>
</evidence>
<comment type="caution">
    <text evidence="9">The sequence shown here is derived from an EMBL/GenBank/DDBJ whole genome shotgun (WGS) entry which is preliminary data.</text>
</comment>
<dbReference type="Proteomes" id="UP000095247">
    <property type="component" value="Unassembled WGS sequence"/>
</dbReference>
<evidence type="ECO:0000256" key="1">
    <source>
        <dbReference type="ARBA" id="ARBA00004651"/>
    </source>
</evidence>
<feature type="transmembrane region" description="Helical" evidence="8">
    <location>
        <begin position="156"/>
        <end position="172"/>
    </location>
</feature>
<keyword evidence="3" id="KW-0328">Glycosyltransferase</keyword>
<evidence type="ECO:0000313" key="10">
    <source>
        <dbReference type="Proteomes" id="UP000095247"/>
    </source>
</evidence>
<proteinExistence type="predicted"/>
<dbReference type="PANTHER" id="PTHR33908:SF11">
    <property type="entry name" value="MEMBRANE PROTEIN"/>
    <property type="match status" value="1"/>
</dbReference>
<sequence length="421" mass="49452">MLNLANKKSLIILSIIAIIIGIFLRFYIYNKSIIGKPPRLDEQYQFYQTEKHIKEKKFPIEGVFLNTPDTYYSEEGSRVPGGYFYLSYILKYLIGGRTYEGARFINMLISILASIIFFVWSYKRFSLTTFSIILMLMSVNIYFLNAGNNIYNPNNPLILSFIFLPVLYEYLYNEKKFIYAVLLFPILALSAQCHFSNFFSLIPSLIIFLIIRWKKDTKENIIPLSIGVFISFLTYLPYLIYQFQNNFESISKILGRKSEIDAVNIIQPPQIYSILLFTTNESGNKYVNGIKDIINSYFGSNPLYIFTFIFYILSFVFALTALIYAYKHFFTKKMLTDNDKKTNTLKDLLFFYILYIITSIVFYMLANIGSGRPHYFYSSFTLGFVPIIYFIENIKYTKNKYINYICLYALLNIIAIFIYRI</sequence>
<dbReference type="PANTHER" id="PTHR33908">
    <property type="entry name" value="MANNOSYLTRANSFERASE YKCB-RELATED"/>
    <property type="match status" value="1"/>
</dbReference>
<feature type="transmembrane region" description="Helical" evidence="8">
    <location>
        <begin position="401"/>
        <end position="419"/>
    </location>
</feature>
<feature type="transmembrane region" description="Helical" evidence="8">
    <location>
        <begin position="101"/>
        <end position="120"/>
    </location>
</feature>
<evidence type="ECO:0000256" key="5">
    <source>
        <dbReference type="ARBA" id="ARBA00022692"/>
    </source>
</evidence>
<dbReference type="GO" id="GO:0009103">
    <property type="term" value="P:lipopolysaccharide biosynthetic process"/>
    <property type="evidence" value="ECO:0007669"/>
    <property type="project" value="UniProtKB-ARBA"/>
</dbReference>
<evidence type="ECO:0000256" key="3">
    <source>
        <dbReference type="ARBA" id="ARBA00022676"/>
    </source>
</evidence>
<feature type="transmembrane region" description="Helical" evidence="8">
    <location>
        <begin position="303"/>
        <end position="326"/>
    </location>
</feature>
<feature type="transmembrane region" description="Helical" evidence="8">
    <location>
        <begin position="375"/>
        <end position="394"/>
    </location>
</feature>
<reference evidence="9 10" key="1">
    <citation type="submission" date="2016-08" db="EMBL/GenBank/DDBJ databases">
        <title>Characterization and recognition of Brachyspira hampsonii sp. nov., a novel intestinal spirochete that is pathogenic to pigs.</title>
        <authorList>
            <person name="Mirajkar N."/>
            <person name="La T."/>
            <person name="Phillips N."/>
            <person name="Hampson D."/>
            <person name="Gebhart C."/>
        </authorList>
    </citation>
    <scope>NUCLEOTIDE SEQUENCE [LARGE SCALE GENOMIC DNA]</scope>
    <source>
        <strain evidence="9 10">P280/1</strain>
    </source>
</reference>
<dbReference type="InterPro" id="IPR050297">
    <property type="entry name" value="LipidA_mod_glycosyltrf_83"/>
</dbReference>
<feature type="transmembrane region" description="Helical" evidence="8">
    <location>
        <begin position="221"/>
        <end position="241"/>
    </location>
</feature>
<dbReference type="EMBL" id="MDCO01000011">
    <property type="protein sequence ID" value="OEJ14260.1"/>
    <property type="molecule type" value="Genomic_DNA"/>
</dbReference>
<evidence type="ECO:0000313" key="9">
    <source>
        <dbReference type="EMBL" id="OEJ14260.1"/>
    </source>
</evidence>
<organism evidence="9 10">
    <name type="scientific">Brachyspira hampsonii</name>
    <dbReference type="NCBI Taxonomy" id="1287055"/>
    <lineage>
        <taxon>Bacteria</taxon>
        <taxon>Pseudomonadati</taxon>
        <taxon>Spirochaetota</taxon>
        <taxon>Spirochaetia</taxon>
        <taxon>Brachyspirales</taxon>
        <taxon>Brachyspiraceae</taxon>
        <taxon>Brachyspira</taxon>
    </lineage>
</organism>
<feature type="transmembrane region" description="Helical" evidence="8">
    <location>
        <begin position="178"/>
        <end position="209"/>
    </location>
</feature>
<gene>
    <name evidence="9" type="ORF">BFL38_05675</name>
</gene>
<keyword evidence="7 8" id="KW-0472">Membrane</keyword>
<evidence type="ECO:0000256" key="2">
    <source>
        <dbReference type="ARBA" id="ARBA00022475"/>
    </source>
</evidence>
<keyword evidence="5 8" id="KW-0812">Transmembrane</keyword>
<feature type="transmembrane region" description="Helical" evidence="8">
    <location>
        <begin position="347"/>
        <end position="369"/>
    </location>
</feature>
<protein>
    <recommendedName>
        <fullName evidence="11">Glycosyltransferase RgtA/B/C/D-like domain-containing protein</fullName>
    </recommendedName>
</protein>
<dbReference type="RefSeq" id="WP_069726743.1">
    <property type="nucleotide sequence ID" value="NZ_MDCO01000011.1"/>
</dbReference>
<dbReference type="AlphaFoldDB" id="A0A1E5NDM7"/>
<accession>A0A1E5NDM7</accession>
<name>A0A1E5NDM7_9SPIR</name>